<evidence type="ECO:0000256" key="1">
    <source>
        <dbReference type="ARBA" id="ARBA00007964"/>
    </source>
</evidence>
<dbReference type="EMBL" id="CP047186">
    <property type="protein sequence ID" value="QHC55907.1"/>
    <property type="molecule type" value="Genomic_DNA"/>
</dbReference>
<dbReference type="GO" id="GO:0070403">
    <property type="term" value="F:NAD+ binding"/>
    <property type="evidence" value="ECO:0007669"/>
    <property type="project" value="InterPro"/>
</dbReference>
<dbReference type="PROSITE" id="PS51176">
    <property type="entry name" value="PDH_ADH"/>
    <property type="match status" value="1"/>
</dbReference>
<dbReference type="InterPro" id="IPR050812">
    <property type="entry name" value="Preph/Arog_dehydrog"/>
</dbReference>
<gene>
    <name evidence="4" type="ORF">GSU10_09880</name>
</gene>
<dbReference type="GO" id="GO:0004665">
    <property type="term" value="F:prephenate dehydrogenase (NADP+) activity"/>
    <property type="evidence" value="ECO:0007669"/>
    <property type="project" value="InterPro"/>
</dbReference>
<protein>
    <submittedName>
        <fullName evidence="4">Prephenate dehydrogenase/arogenate dehydrogenase family protein</fullName>
    </submittedName>
</protein>
<dbReference type="InterPro" id="IPR036291">
    <property type="entry name" value="NAD(P)-bd_dom_sf"/>
</dbReference>
<dbReference type="Pfam" id="PF20463">
    <property type="entry name" value="PDH_C"/>
    <property type="match status" value="1"/>
</dbReference>
<dbReference type="PANTHER" id="PTHR21363">
    <property type="entry name" value="PREPHENATE DEHYDROGENASE"/>
    <property type="match status" value="1"/>
</dbReference>
<evidence type="ECO:0000259" key="3">
    <source>
        <dbReference type="PROSITE" id="PS51176"/>
    </source>
</evidence>
<dbReference type="Proteomes" id="UP000465031">
    <property type="component" value="Chromosome"/>
</dbReference>
<evidence type="ECO:0000313" key="4">
    <source>
        <dbReference type="EMBL" id="QHC55907.1"/>
    </source>
</evidence>
<evidence type="ECO:0000256" key="2">
    <source>
        <dbReference type="ARBA" id="ARBA00023002"/>
    </source>
</evidence>
<sequence length="292" mass="30275">MSAAVVIGGAGIVGTWLREVLQHAGWSVVAVDTAGAELDADARGSDPRLRRLVAEADLVALALPEDVVLEVADSIEPLLRSDALLVSTASVQSPLFDTAAGRRRRRRLVGCNPMFRPTLSTAGRRVLLVTTADADETAALPLRDALQSSGALVELLDPADHDALMAVTQVLPHAALLAVASVLASSSIDPALVWRLAPPPARTVLACAARILEANPHVYADIQRADGAAEIRARLADGVLALGTDTTGELAERLTALRGSLSEIVAPAAALAAELFEHDGPTAPASRAESDS</sequence>
<dbReference type="GO" id="GO:0008977">
    <property type="term" value="F:prephenate dehydrogenase (NAD+) activity"/>
    <property type="evidence" value="ECO:0007669"/>
    <property type="project" value="InterPro"/>
</dbReference>
<dbReference type="InterPro" id="IPR003099">
    <property type="entry name" value="Prephen_DH"/>
</dbReference>
<proteinExistence type="inferred from homology"/>
<dbReference type="PANTHER" id="PTHR21363:SF0">
    <property type="entry name" value="PREPHENATE DEHYDROGENASE [NADP(+)]"/>
    <property type="match status" value="1"/>
</dbReference>
<reference evidence="5" key="1">
    <citation type="submission" date="2019-12" db="EMBL/GenBank/DDBJ databases">
        <title>Complete and draft genome sequences of new strains and members of some known species of the genus Rathayibacter isolated from plants.</title>
        <authorList>
            <person name="Tarlachkov S.V."/>
            <person name="Starodumova I.P."/>
            <person name="Dorofeeva L.V."/>
            <person name="Prisyazhnaya N.V."/>
            <person name="Leyn S."/>
            <person name="Zlamal J."/>
            <person name="Elan M."/>
            <person name="Osterman A.L."/>
            <person name="Nadler S."/>
            <person name="Subbotin S.A."/>
            <person name="Evtushenko L.I."/>
        </authorList>
    </citation>
    <scope>NUCLEOTIDE SEQUENCE [LARGE SCALE GENOMIC DNA]</scope>
    <source>
        <strain evidence="5">VKM Ac-2761</strain>
    </source>
</reference>
<dbReference type="Gene3D" id="3.40.50.720">
    <property type="entry name" value="NAD(P)-binding Rossmann-like Domain"/>
    <property type="match status" value="1"/>
</dbReference>
<feature type="domain" description="Prephenate/arogenate dehydrogenase" evidence="3">
    <location>
        <begin position="1"/>
        <end position="279"/>
    </location>
</feature>
<dbReference type="KEGG" id="rte:GSU10_09880"/>
<dbReference type="SUPFAM" id="SSF51735">
    <property type="entry name" value="NAD(P)-binding Rossmann-fold domains"/>
    <property type="match status" value="1"/>
</dbReference>
<dbReference type="RefSeq" id="WP_132504077.1">
    <property type="nucleotide sequence ID" value="NZ_CP047186.1"/>
</dbReference>
<dbReference type="Pfam" id="PF02153">
    <property type="entry name" value="PDH_N"/>
    <property type="match status" value="1"/>
</dbReference>
<dbReference type="AlphaFoldDB" id="A0AAE6RKP2"/>
<dbReference type="InterPro" id="IPR046825">
    <property type="entry name" value="PDH_C"/>
</dbReference>
<dbReference type="GO" id="GO:0006571">
    <property type="term" value="P:tyrosine biosynthetic process"/>
    <property type="evidence" value="ECO:0007669"/>
    <property type="project" value="InterPro"/>
</dbReference>
<organism evidence="4 5">
    <name type="scientific">Rathayibacter tanaceti</name>
    <dbReference type="NCBI Taxonomy" id="1671680"/>
    <lineage>
        <taxon>Bacteria</taxon>
        <taxon>Bacillati</taxon>
        <taxon>Actinomycetota</taxon>
        <taxon>Actinomycetes</taxon>
        <taxon>Micrococcales</taxon>
        <taxon>Microbacteriaceae</taxon>
        <taxon>Rathayibacter</taxon>
    </lineage>
</organism>
<dbReference type="InterPro" id="IPR008927">
    <property type="entry name" value="6-PGluconate_DH-like_C_sf"/>
</dbReference>
<keyword evidence="2" id="KW-0560">Oxidoreductase</keyword>
<name>A0AAE6RKP2_9MICO</name>
<accession>A0AAE6RKP2</accession>
<evidence type="ECO:0000313" key="5">
    <source>
        <dbReference type="Proteomes" id="UP000465031"/>
    </source>
</evidence>
<dbReference type="Gene3D" id="1.10.3660.10">
    <property type="entry name" value="6-phosphogluconate dehydrogenase C-terminal like domain"/>
    <property type="match status" value="1"/>
</dbReference>
<dbReference type="InterPro" id="IPR046826">
    <property type="entry name" value="PDH_N"/>
</dbReference>
<comment type="similarity">
    <text evidence="1">Belongs to the prephenate/arogenate dehydrogenase family.</text>
</comment>
<dbReference type="SUPFAM" id="SSF48179">
    <property type="entry name" value="6-phosphogluconate dehydrogenase C-terminal domain-like"/>
    <property type="match status" value="1"/>
</dbReference>